<protein>
    <submittedName>
        <fullName evidence="1">Uncharacterized protein</fullName>
    </submittedName>
</protein>
<reference evidence="1" key="1">
    <citation type="submission" date="2020-03" db="EMBL/GenBank/DDBJ databases">
        <title>The deep terrestrial virosphere.</title>
        <authorList>
            <person name="Holmfeldt K."/>
            <person name="Nilsson E."/>
            <person name="Simone D."/>
            <person name="Lopez-Fernandez M."/>
            <person name="Wu X."/>
            <person name="de Brujin I."/>
            <person name="Lundin D."/>
            <person name="Andersson A."/>
            <person name="Bertilsson S."/>
            <person name="Dopson M."/>
        </authorList>
    </citation>
    <scope>NUCLEOTIDE SEQUENCE</scope>
    <source>
        <strain evidence="1">MM415B04613</strain>
    </source>
</reference>
<accession>A0A6M3LHE8</accession>
<evidence type="ECO:0000313" key="1">
    <source>
        <dbReference type="EMBL" id="QJA92511.1"/>
    </source>
</evidence>
<dbReference type="AlphaFoldDB" id="A0A6M3LHE8"/>
<name>A0A6M3LHE8_9ZZZZ</name>
<gene>
    <name evidence="1" type="ORF">MM415B04613_0004</name>
</gene>
<dbReference type="EMBL" id="MT143073">
    <property type="protein sequence ID" value="QJA92511.1"/>
    <property type="molecule type" value="Genomic_DNA"/>
</dbReference>
<organism evidence="1">
    <name type="scientific">viral metagenome</name>
    <dbReference type="NCBI Taxonomy" id="1070528"/>
    <lineage>
        <taxon>unclassified sequences</taxon>
        <taxon>metagenomes</taxon>
        <taxon>organismal metagenomes</taxon>
    </lineage>
</organism>
<proteinExistence type="predicted"/>
<sequence>MTNPIEEKLQELSKQIPDEEWEKFERSRKGRPWMTRDMILEWAGKCKECEFCTDEWPCHYHCAELDIILITTYPKGCESCHNERG</sequence>